<name>A0A375Z3H7_MYCSH</name>
<dbReference type="GO" id="GO:0008237">
    <property type="term" value="F:metallopeptidase activity"/>
    <property type="evidence" value="ECO:0007669"/>
    <property type="project" value="UniProtKB-UniRule"/>
</dbReference>
<organism evidence="19 20">
    <name type="scientific">Mycobacterium shimoidei</name>
    <dbReference type="NCBI Taxonomy" id="29313"/>
    <lineage>
        <taxon>Bacteria</taxon>
        <taxon>Bacillati</taxon>
        <taxon>Actinomycetota</taxon>
        <taxon>Actinomycetes</taxon>
        <taxon>Mycobacteriales</taxon>
        <taxon>Mycobacteriaceae</taxon>
        <taxon>Mycobacterium</taxon>
    </lineage>
</organism>
<keyword evidence="5 14" id="KW-0812">Transmembrane</keyword>
<dbReference type="Pfam" id="PF00571">
    <property type="entry name" value="CBS"/>
    <property type="match status" value="2"/>
</dbReference>
<dbReference type="AlphaFoldDB" id="A0A375Z3H7"/>
<feature type="binding site" evidence="16">
    <location>
        <position position="165"/>
    </location>
    <ligand>
        <name>Zn(2+)</name>
        <dbReference type="ChEBI" id="CHEBI:29105"/>
        <note>catalytic</note>
    </ligand>
</feature>
<feature type="domain" description="CBS" evidence="18">
    <location>
        <begin position="250"/>
        <end position="307"/>
    </location>
</feature>
<keyword evidence="7" id="KW-0677">Repeat</keyword>
<feature type="transmembrane region" description="Helical" evidence="14">
    <location>
        <begin position="45"/>
        <end position="66"/>
    </location>
</feature>
<evidence type="ECO:0000256" key="4">
    <source>
        <dbReference type="ARBA" id="ARBA00022670"/>
    </source>
</evidence>
<dbReference type="GO" id="GO:0046872">
    <property type="term" value="F:metal ion binding"/>
    <property type="evidence" value="ECO:0007669"/>
    <property type="project" value="UniProtKB-UniRule"/>
</dbReference>
<dbReference type="SUPFAM" id="SSF54631">
    <property type="entry name" value="CBS-domain pair"/>
    <property type="match status" value="1"/>
</dbReference>
<dbReference type="SMART" id="SM00116">
    <property type="entry name" value="CBS"/>
    <property type="match status" value="2"/>
</dbReference>
<comment type="subcellular location">
    <subcellularLocation>
        <location evidence="1">Cell membrane</location>
        <topology evidence="1">Multi-pass membrane protein</topology>
    </subcellularLocation>
</comment>
<dbReference type="InterPro" id="IPR016483">
    <property type="entry name" value="UCP006404_Pept_M50_CBS"/>
</dbReference>
<dbReference type="GO" id="GO:0006508">
    <property type="term" value="P:proteolysis"/>
    <property type="evidence" value="ECO:0007669"/>
    <property type="project" value="UniProtKB-KW"/>
</dbReference>
<comment type="similarity">
    <text evidence="2 14">Belongs to the peptidase M50B family.</text>
</comment>
<dbReference type="RefSeq" id="WP_113964315.1">
    <property type="nucleotide sequence ID" value="NZ_UEGW01000001.1"/>
</dbReference>
<keyword evidence="3" id="KW-1003">Cell membrane</keyword>
<feature type="transmembrane region" description="Helical" evidence="14">
    <location>
        <begin position="12"/>
        <end position="33"/>
    </location>
</feature>
<evidence type="ECO:0000256" key="13">
    <source>
        <dbReference type="ARBA" id="ARBA00023136"/>
    </source>
</evidence>
<evidence type="ECO:0000256" key="14">
    <source>
        <dbReference type="PIRNR" id="PIRNR006404"/>
    </source>
</evidence>
<dbReference type="InterPro" id="IPR000644">
    <property type="entry name" value="CBS_dom"/>
</dbReference>
<comment type="caution">
    <text evidence="14">Lacks conserved residue(s) required for the propagation of feature annotation.</text>
</comment>
<feature type="active site" evidence="15">
    <location>
        <position position="67"/>
    </location>
</feature>
<keyword evidence="4 14" id="KW-0645">Protease</keyword>
<dbReference type="InterPro" id="IPR046342">
    <property type="entry name" value="CBS_dom_sf"/>
</dbReference>
<feature type="binding site" evidence="16">
    <location>
        <position position="70"/>
    </location>
    <ligand>
        <name>Zn(2+)</name>
        <dbReference type="ChEBI" id="CHEBI:29105"/>
        <note>catalytic</note>
    </ligand>
</feature>
<dbReference type="STRING" id="29313.BHQ16_12820"/>
<evidence type="ECO:0000259" key="18">
    <source>
        <dbReference type="PROSITE" id="PS51371"/>
    </source>
</evidence>
<evidence type="ECO:0000256" key="6">
    <source>
        <dbReference type="ARBA" id="ARBA00022723"/>
    </source>
</evidence>
<accession>A0A375Z3H7</accession>
<evidence type="ECO:0000256" key="2">
    <source>
        <dbReference type="ARBA" id="ARBA00007931"/>
    </source>
</evidence>
<evidence type="ECO:0000256" key="16">
    <source>
        <dbReference type="PIRSR" id="PIRSR006404-2"/>
    </source>
</evidence>
<dbReference type="PROSITE" id="PS51371">
    <property type="entry name" value="CBS"/>
    <property type="match status" value="1"/>
</dbReference>
<reference evidence="19 20" key="1">
    <citation type="submission" date="2018-05" db="EMBL/GenBank/DDBJ databases">
        <authorList>
            <consortium name="IHU Genomes"/>
        </authorList>
    </citation>
    <scope>NUCLEOTIDE SEQUENCE [LARGE SCALE GENOMIC DNA]</scope>
    <source>
        <strain evidence="19 20">P7336</strain>
    </source>
</reference>
<evidence type="ECO:0000256" key="9">
    <source>
        <dbReference type="ARBA" id="ARBA00022833"/>
    </source>
</evidence>
<proteinExistence type="inferred from homology"/>
<evidence type="ECO:0000256" key="7">
    <source>
        <dbReference type="ARBA" id="ARBA00022737"/>
    </source>
</evidence>
<keyword evidence="11 14" id="KW-0482">Metalloprotease</keyword>
<dbReference type="CDD" id="cd06164">
    <property type="entry name" value="S2P-M50_SpoIVFB_CBS"/>
    <property type="match status" value="1"/>
</dbReference>
<dbReference type="PANTHER" id="PTHR39188:SF3">
    <property type="entry name" value="STAGE IV SPORULATION PROTEIN FB"/>
    <property type="match status" value="1"/>
</dbReference>
<evidence type="ECO:0000256" key="10">
    <source>
        <dbReference type="ARBA" id="ARBA00022989"/>
    </source>
</evidence>
<evidence type="ECO:0000256" key="12">
    <source>
        <dbReference type="ARBA" id="ARBA00023122"/>
    </source>
</evidence>
<dbReference type="EMBL" id="UEGW01000001">
    <property type="protein sequence ID" value="SRX95500.1"/>
    <property type="molecule type" value="Genomic_DNA"/>
</dbReference>
<evidence type="ECO:0000256" key="5">
    <source>
        <dbReference type="ARBA" id="ARBA00022692"/>
    </source>
</evidence>
<evidence type="ECO:0000256" key="15">
    <source>
        <dbReference type="PIRSR" id="PIRSR006404-1"/>
    </source>
</evidence>
<keyword evidence="12 17" id="KW-0129">CBS domain</keyword>
<dbReference type="Gene3D" id="3.10.580.10">
    <property type="entry name" value="CBS-domain"/>
    <property type="match status" value="1"/>
</dbReference>
<evidence type="ECO:0000256" key="8">
    <source>
        <dbReference type="ARBA" id="ARBA00022801"/>
    </source>
</evidence>
<comment type="cofactor">
    <cofactor evidence="14 16">
        <name>Zn(2+)</name>
        <dbReference type="ChEBI" id="CHEBI:29105"/>
    </cofactor>
    <text evidence="14 16">Binds 1 zinc ion per subunit.</text>
</comment>
<keyword evidence="6 14" id="KW-0479">Metal-binding</keyword>
<evidence type="ECO:0000313" key="20">
    <source>
        <dbReference type="Proteomes" id="UP000252015"/>
    </source>
</evidence>
<dbReference type="GO" id="GO:0005886">
    <property type="term" value="C:plasma membrane"/>
    <property type="evidence" value="ECO:0007669"/>
    <property type="project" value="UniProtKB-SubCell"/>
</dbReference>
<keyword evidence="10 14" id="KW-1133">Transmembrane helix</keyword>
<evidence type="ECO:0000256" key="3">
    <source>
        <dbReference type="ARBA" id="ARBA00022475"/>
    </source>
</evidence>
<dbReference type="Pfam" id="PF02163">
    <property type="entry name" value="Peptidase_M50"/>
    <property type="match status" value="2"/>
</dbReference>
<dbReference type="PIRSF" id="PIRSF006404">
    <property type="entry name" value="UCP006404_Pept_M50_CBS"/>
    <property type="match status" value="1"/>
</dbReference>
<evidence type="ECO:0000256" key="1">
    <source>
        <dbReference type="ARBA" id="ARBA00004651"/>
    </source>
</evidence>
<keyword evidence="8 14" id="KW-0378">Hydrolase</keyword>
<gene>
    <name evidence="19" type="ORF">MSP7336_03769</name>
</gene>
<dbReference type="InterPro" id="IPR008915">
    <property type="entry name" value="Peptidase_M50"/>
</dbReference>
<evidence type="ECO:0000256" key="17">
    <source>
        <dbReference type="PROSITE-ProRule" id="PRU00703"/>
    </source>
</evidence>
<evidence type="ECO:0000256" key="11">
    <source>
        <dbReference type="ARBA" id="ARBA00023049"/>
    </source>
</evidence>
<dbReference type="PANTHER" id="PTHR39188">
    <property type="entry name" value="MEMBRANE-ASSOCIATED ZINC METALLOPROTEASE M50B"/>
    <property type="match status" value="1"/>
</dbReference>
<feature type="transmembrane region" description="Helical" evidence="14">
    <location>
        <begin position="142"/>
        <end position="162"/>
    </location>
</feature>
<protein>
    <recommendedName>
        <fullName evidence="14">Zinc metalloprotease</fullName>
    </recommendedName>
</protein>
<dbReference type="Proteomes" id="UP000252015">
    <property type="component" value="Unassembled WGS sequence"/>
</dbReference>
<keyword evidence="9 14" id="KW-0862">Zinc</keyword>
<evidence type="ECO:0000313" key="19">
    <source>
        <dbReference type="EMBL" id="SRX95500.1"/>
    </source>
</evidence>
<feature type="binding site" evidence="16">
    <location>
        <position position="66"/>
    </location>
    <ligand>
        <name>Zn(2+)</name>
        <dbReference type="ChEBI" id="CHEBI:29105"/>
        <note>catalytic</note>
    </ligand>
</feature>
<keyword evidence="13 14" id="KW-0472">Membrane</keyword>
<feature type="transmembrane region" description="Helical" evidence="14">
    <location>
        <begin position="110"/>
        <end position="130"/>
    </location>
</feature>
<sequence>MTPTLKLGRIAGVAVGVHWSVLAIVVLVVAGLSTHFSGIAPGYPWVAYLLAAVVAAILFVLSLLAHEMAHAVVAQRNGVAVEGITLWLLGGVARLRGEARTPGADFRISVIGPVASLLAAAVFGAAAWLAELADMNTLIVAVPRYLAAINVVLAAFNTIPAAPLDGGRILRAVVWAWRRDRLSATVVAARAGRFFGFTLIALGLLQAMGGLGGGVWWILLGLFVVTMASAEERHARISTALGGVRVRDIMTANPETAHADTTVSEFLRDIALLRRHSAFPLVDHFGRLQGLVTLNRIRAVPPEQRASTLLRDVACPADEVPQASPDELLSALLPRLKGCADGRAVVVDHGVMVGIVSPSDISRAAALHGLGVQFGAGGADISETTSR</sequence>
<keyword evidence="20" id="KW-1185">Reference proteome</keyword>